<protein>
    <submittedName>
        <fullName evidence="1">Uncharacterized protein</fullName>
    </submittedName>
</protein>
<dbReference type="AlphaFoldDB" id="A0A9K3LD01"/>
<name>A0A9K3LD01_9STRA</name>
<comment type="caution">
    <text evidence="1">The sequence shown here is derived from an EMBL/GenBank/DDBJ whole genome shotgun (WGS) entry which is preliminary data.</text>
</comment>
<dbReference type="Proteomes" id="UP000693970">
    <property type="component" value="Unassembled WGS sequence"/>
</dbReference>
<organism evidence="1 2">
    <name type="scientific">Nitzschia inconspicua</name>
    <dbReference type="NCBI Taxonomy" id="303405"/>
    <lineage>
        <taxon>Eukaryota</taxon>
        <taxon>Sar</taxon>
        <taxon>Stramenopiles</taxon>
        <taxon>Ochrophyta</taxon>
        <taxon>Bacillariophyta</taxon>
        <taxon>Bacillariophyceae</taxon>
        <taxon>Bacillariophycidae</taxon>
        <taxon>Bacillariales</taxon>
        <taxon>Bacillariaceae</taxon>
        <taxon>Nitzschia</taxon>
    </lineage>
</organism>
<reference evidence="1" key="1">
    <citation type="journal article" date="2021" name="Sci. Rep.">
        <title>Diploid genomic architecture of Nitzschia inconspicua, an elite biomass production diatom.</title>
        <authorList>
            <person name="Oliver A."/>
            <person name="Podell S."/>
            <person name="Pinowska A."/>
            <person name="Traller J.C."/>
            <person name="Smith S.R."/>
            <person name="McClure R."/>
            <person name="Beliaev A."/>
            <person name="Bohutskyi P."/>
            <person name="Hill E.A."/>
            <person name="Rabines A."/>
            <person name="Zheng H."/>
            <person name="Allen L.Z."/>
            <person name="Kuo A."/>
            <person name="Grigoriev I.V."/>
            <person name="Allen A.E."/>
            <person name="Hazlebeck D."/>
            <person name="Allen E.E."/>
        </authorList>
    </citation>
    <scope>NUCLEOTIDE SEQUENCE</scope>
    <source>
        <strain evidence="1">Hildebrandi</strain>
    </source>
</reference>
<proteinExistence type="predicted"/>
<reference evidence="1" key="2">
    <citation type="submission" date="2021-04" db="EMBL/GenBank/DDBJ databases">
        <authorList>
            <person name="Podell S."/>
        </authorList>
    </citation>
    <scope>NUCLEOTIDE SEQUENCE</scope>
    <source>
        <strain evidence="1">Hildebrandi</strain>
    </source>
</reference>
<keyword evidence="2" id="KW-1185">Reference proteome</keyword>
<dbReference type="EMBL" id="JAGRRH010000013">
    <property type="protein sequence ID" value="KAG7359782.1"/>
    <property type="molecule type" value="Genomic_DNA"/>
</dbReference>
<gene>
    <name evidence="1" type="ORF">IV203_034880</name>
</gene>
<accession>A0A9K3LD01</accession>
<evidence type="ECO:0000313" key="1">
    <source>
        <dbReference type="EMBL" id="KAG7359782.1"/>
    </source>
</evidence>
<sequence length="206" mass="24068">MHRLHYDNLAQICWKPTRISGPKWIRELARHLQQTGVLTGLGWNNHEPETNLIVLDSEEVLSNDRWKELHGASDRVHKTGKDPRGRNVVFSSIALLANAVWCENVGWEVCGIPDHCIIDRTEHSPVIKQWTRTKHSSIFNTNYSSNPQLQNIPEIFLTFLHPQHRLLIDEQFQNIQIVVVPKHFVRFKFMKNTQPLHKRQDQNTPL</sequence>
<evidence type="ECO:0000313" key="2">
    <source>
        <dbReference type="Proteomes" id="UP000693970"/>
    </source>
</evidence>